<keyword evidence="2" id="KW-1185">Reference proteome</keyword>
<proteinExistence type="predicted"/>
<evidence type="ECO:0000313" key="1">
    <source>
        <dbReference type="EMBL" id="KAI8439719.1"/>
    </source>
</evidence>
<reference evidence="1 2" key="1">
    <citation type="journal article" date="2022" name="Genome Biol. Evol.">
        <title>The Spruce Budworm Genome: Reconstructing the Evolutionary History of Antifreeze Proteins.</title>
        <authorList>
            <person name="Beliveau C."/>
            <person name="Gagne P."/>
            <person name="Picq S."/>
            <person name="Vernygora O."/>
            <person name="Keeling C.I."/>
            <person name="Pinkney K."/>
            <person name="Doucet D."/>
            <person name="Wen F."/>
            <person name="Johnston J.S."/>
            <person name="Maaroufi H."/>
            <person name="Boyle B."/>
            <person name="Laroche J."/>
            <person name="Dewar K."/>
            <person name="Juretic N."/>
            <person name="Blackburn G."/>
            <person name="Nisole A."/>
            <person name="Brunet B."/>
            <person name="Brandao M."/>
            <person name="Lumley L."/>
            <person name="Duan J."/>
            <person name="Quan G."/>
            <person name="Lucarotti C.J."/>
            <person name="Roe A.D."/>
            <person name="Sperling F.A.H."/>
            <person name="Levesque R.C."/>
            <person name="Cusson M."/>
        </authorList>
    </citation>
    <scope>NUCLEOTIDE SEQUENCE [LARGE SCALE GENOMIC DNA]</scope>
    <source>
        <strain evidence="1">Glfc:IPQL:Cfum</strain>
    </source>
</reference>
<sequence>MPLAFRMLLLPHARFARSPHATRCKVTSSPKLLLFSSLLVVPNEGSSETWFLIVGFLERLRVTQRAMERAMLEVALCDKILNTEIRRRTIFPNLFGVGLLKAFGQFGSITFVSYGVPGYPRLDASARYLVERARETNHSSKDLVAADRQAQRRMFTNVMEKLSDYLELIIIMVMEKYEGTGRIFVQMVKEKEKENVN</sequence>
<comment type="caution">
    <text evidence="1">The sequence shown here is derived from an EMBL/GenBank/DDBJ whole genome shotgun (WGS) entry which is preliminary data.</text>
</comment>
<gene>
    <name evidence="1" type="ORF">MSG28_013413</name>
</gene>
<dbReference type="EMBL" id="CM046123">
    <property type="protein sequence ID" value="KAI8439719.1"/>
    <property type="molecule type" value="Genomic_DNA"/>
</dbReference>
<dbReference type="Proteomes" id="UP001064048">
    <property type="component" value="Chromosome 23"/>
</dbReference>
<accession>A0ACC0KTS1</accession>
<protein>
    <submittedName>
        <fullName evidence="1">Uncharacterized protein</fullName>
    </submittedName>
</protein>
<organism evidence="1 2">
    <name type="scientific">Choristoneura fumiferana</name>
    <name type="common">Spruce budworm moth</name>
    <name type="synonym">Archips fumiferana</name>
    <dbReference type="NCBI Taxonomy" id="7141"/>
    <lineage>
        <taxon>Eukaryota</taxon>
        <taxon>Metazoa</taxon>
        <taxon>Ecdysozoa</taxon>
        <taxon>Arthropoda</taxon>
        <taxon>Hexapoda</taxon>
        <taxon>Insecta</taxon>
        <taxon>Pterygota</taxon>
        <taxon>Neoptera</taxon>
        <taxon>Endopterygota</taxon>
        <taxon>Lepidoptera</taxon>
        <taxon>Glossata</taxon>
        <taxon>Ditrysia</taxon>
        <taxon>Tortricoidea</taxon>
        <taxon>Tortricidae</taxon>
        <taxon>Tortricinae</taxon>
        <taxon>Choristoneura</taxon>
    </lineage>
</organism>
<name>A0ACC0KTS1_CHOFU</name>
<evidence type="ECO:0000313" key="2">
    <source>
        <dbReference type="Proteomes" id="UP001064048"/>
    </source>
</evidence>